<comment type="similarity">
    <text evidence="1">Belongs to the protein kinase superfamily. ADCK protein kinase family.</text>
</comment>
<feature type="transmembrane region" description="Helical" evidence="2">
    <location>
        <begin position="520"/>
        <end position="540"/>
    </location>
</feature>
<dbReference type="EMBL" id="JAFREM010000025">
    <property type="protein sequence ID" value="MBO1307628.1"/>
    <property type="molecule type" value="Genomic_DNA"/>
</dbReference>
<dbReference type="SUPFAM" id="SSF56112">
    <property type="entry name" value="Protein kinase-like (PK-like)"/>
    <property type="match status" value="1"/>
</dbReference>
<gene>
    <name evidence="4" type="ORF">JZO70_15740</name>
</gene>
<keyword evidence="5" id="KW-1185">Reference proteome</keyword>
<feature type="transmembrane region" description="Helical" evidence="2">
    <location>
        <begin position="552"/>
        <end position="571"/>
    </location>
</feature>
<keyword evidence="4" id="KW-0418">Kinase</keyword>
<feature type="domain" description="ABC1 atypical kinase-like" evidence="3">
    <location>
        <begin position="70"/>
        <end position="360"/>
    </location>
</feature>
<organism evidence="4 5">
    <name type="scientific">Candidatus Enterococcus moelleringii</name>
    <dbReference type="NCBI Taxonomy" id="2815325"/>
    <lineage>
        <taxon>Bacteria</taxon>
        <taxon>Bacillati</taxon>
        <taxon>Bacillota</taxon>
        <taxon>Bacilli</taxon>
        <taxon>Lactobacillales</taxon>
        <taxon>Enterococcaceae</taxon>
        <taxon>Enterococcus</taxon>
    </lineage>
</organism>
<comment type="caution">
    <text evidence="4">The sequence shown here is derived from an EMBL/GenBank/DDBJ whole genome shotgun (WGS) entry which is preliminary data.</text>
</comment>
<keyword evidence="2" id="KW-0472">Membrane</keyword>
<dbReference type="InterPro" id="IPR050154">
    <property type="entry name" value="UbiB_kinase"/>
</dbReference>
<reference evidence="4 5" key="1">
    <citation type="submission" date="2021-03" db="EMBL/GenBank/DDBJ databases">
        <title>Enterococcal diversity collection.</title>
        <authorList>
            <person name="Gilmore M.S."/>
            <person name="Schwartzman J."/>
            <person name="Van Tyne D."/>
            <person name="Martin M."/>
            <person name="Earl A.M."/>
            <person name="Manson A.L."/>
            <person name="Straub T."/>
            <person name="Salamzade R."/>
            <person name="Saavedra J."/>
            <person name="Lebreton F."/>
            <person name="Prichula J."/>
            <person name="Schaufler K."/>
            <person name="Gaca A."/>
            <person name="Sgardioli B."/>
            <person name="Wagenaar J."/>
            <person name="Strong T."/>
        </authorList>
    </citation>
    <scope>NUCLEOTIDE SEQUENCE [LARGE SCALE GENOMIC DNA]</scope>
    <source>
        <strain evidence="4 5">669A</strain>
    </source>
</reference>
<keyword evidence="2" id="KW-1133">Transmembrane helix</keyword>
<dbReference type="InterPro" id="IPR011009">
    <property type="entry name" value="Kinase-like_dom_sf"/>
</dbReference>
<evidence type="ECO:0000256" key="1">
    <source>
        <dbReference type="ARBA" id="ARBA00009670"/>
    </source>
</evidence>
<evidence type="ECO:0000256" key="2">
    <source>
        <dbReference type="SAM" id="Phobius"/>
    </source>
</evidence>
<protein>
    <submittedName>
        <fullName evidence="4">AarF/ABC1/UbiB kinase family protein</fullName>
    </submittedName>
</protein>
<name>A0ABS3LDB5_9ENTE</name>
<dbReference type="GO" id="GO:0016301">
    <property type="term" value="F:kinase activity"/>
    <property type="evidence" value="ECO:0007669"/>
    <property type="project" value="UniProtKB-KW"/>
</dbReference>
<dbReference type="RefSeq" id="WP_207674621.1">
    <property type="nucleotide sequence ID" value="NZ_JAFREM010000025.1"/>
</dbReference>
<keyword evidence="4" id="KW-0808">Transferase</keyword>
<dbReference type="Pfam" id="PF03109">
    <property type="entry name" value="ABC1"/>
    <property type="match status" value="1"/>
</dbReference>
<dbReference type="CDD" id="cd05121">
    <property type="entry name" value="ABC1_ADCK3-like"/>
    <property type="match status" value="1"/>
</dbReference>
<evidence type="ECO:0000313" key="4">
    <source>
        <dbReference type="EMBL" id="MBO1307628.1"/>
    </source>
</evidence>
<dbReference type="PANTHER" id="PTHR10566:SF113">
    <property type="entry name" value="PROTEIN ACTIVITY OF BC1 COMPLEX KINASE 7, CHLOROPLASTIC"/>
    <property type="match status" value="1"/>
</dbReference>
<dbReference type="InterPro" id="IPR004147">
    <property type="entry name" value="ABC1_dom"/>
</dbReference>
<keyword evidence="2" id="KW-0812">Transmembrane</keyword>
<evidence type="ECO:0000313" key="5">
    <source>
        <dbReference type="Proteomes" id="UP000664601"/>
    </source>
</evidence>
<accession>A0ABS3LDB5</accession>
<dbReference type="Proteomes" id="UP000664601">
    <property type="component" value="Unassembled WGS sequence"/>
</dbReference>
<proteinExistence type="inferred from homology"/>
<sequence length="580" mass="66121">MVGSGRTARLKQIIAVANKYKIVKNITQQTNPDQVREAFEELGPTFIKVGQMMSVRNDIFTLDFTKELRKLQDNVKTDDFAEVKQLVESELELPIEELFNSFDQQPFASASIAQAHHATLKNDERVVVKVQHPGIDKEIETDLSLFEKALPLASWVPESNVVDLKNILKEIRESLSNELDFRKELENAERFYELNNGWKEIRSPKMIDSYSTKKVLSMEFMPGDNLKELVNSPEDELAYPDTTNQELKEKISSLLIDHFMKQVFEDGFFHADPHTGNMLLQFISEEENQQDQDAQDEHYEGKFGPFPFNFDLSSNEPLRPFRLNVIDFGMMGSITKEMQLKMSNVIIAIYSKDTQRIANSVLAICKQTGPFSEQKFNEELDEFLKRYLNMPVKEIDIQKVFSQVVVICHNNNLQIDDSITMLIKAFGTLEGVIEELNPELSLFEVIAPFAQKYFLEQFDLKEELRQTGLDYLTSIKAIPKLPSHSLSVLDTFIKGKAKLNLELKNQGVLLERAEAMVNRLVIGLILSALVIGSSLLVQTSPGGGTFISNLGMFGYGAAAVSILFLVAESLYRRYRKWRDK</sequence>
<dbReference type="PANTHER" id="PTHR10566">
    <property type="entry name" value="CHAPERONE-ACTIVITY OF BC1 COMPLEX CABC1 -RELATED"/>
    <property type="match status" value="1"/>
</dbReference>
<evidence type="ECO:0000259" key="3">
    <source>
        <dbReference type="Pfam" id="PF03109"/>
    </source>
</evidence>